<dbReference type="AlphaFoldDB" id="A0A382MP35"/>
<dbReference type="SUPFAM" id="SSF54211">
    <property type="entry name" value="Ribosomal protein S5 domain 2-like"/>
    <property type="match status" value="1"/>
</dbReference>
<dbReference type="GO" id="GO:0009245">
    <property type="term" value="P:lipid A biosynthetic process"/>
    <property type="evidence" value="ECO:0007669"/>
    <property type="project" value="InterPro"/>
</dbReference>
<dbReference type="Gene3D" id="3.30.230.20">
    <property type="entry name" value="lpxc deacetylase, domain 1"/>
    <property type="match status" value="1"/>
</dbReference>
<feature type="non-terminal residue" evidence="1">
    <location>
        <position position="60"/>
    </location>
</feature>
<sequence length="60" mass="6693">VSVLNQKTIRNSFEIEGIGLHSGKPVKIKVCPSEPNTGIIFKRIDLKNNNYIIPNIFNVA</sequence>
<accession>A0A382MP35</accession>
<name>A0A382MP35_9ZZZZ</name>
<protein>
    <recommendedName>
        <fullName evidence="2">UDP-3-O-[3-hydroxymyristoyl] N-acetylglucosamine deacetylase</fullName>
    </recommendedName>
</protein>
<feature type="non-terminal residue" evidence="1">
    <location>
        <position position="1"/>
    </location>
</feature>
<reference evidence="1" key="1">
    <citation type="submission" date="2018-05" db="EMBL/GenBank/DDBJ databases">
        <authorList>
            <person name="Lanie J.A."/>
            <person name="Ng W.-L."/>
            <person name="Kazmierczak K.M."/>
            <person name="Andrzejewski T.M."/>
            <person name="Davidsen T.M."/>
            <person name="Wayne K.J."/>
            <person name="Tettelin H."/>
            <person name="Glass J.I."/>
            <person name="Rusch D."/>
            <person name="Podicherti R."/>
            <person name="Tsui H.-C.T."/>
            <person name="Winkler M.E."/>
        </authorList>
    </citation>
    <scope>NUCLEOTIDE SEQUENCE</scope>
</reference>
<dbReference type="InterPro" id="IPR020568">
    <property type="entry name" value="Ribosomal_Su5_D2-typ_SF"/>
</dbReference>
<proteinExistence type="predicted"/>
<dbReference type="InterPro" id="IPR015870">
    <property type="entry name" value="UDP-acyl_N-AcGlcN_deAcase_N"/>
</dbReference>
<dbReference type="Pfam" id="PF03331">
    <property type="entry name" value="LpxC"/>
    <property type="match status" value="1"/>
</dbReference>
<dbReference type="GO" id="GO:0016020">
    <property type="term" value="C:membrane"/>
    <property type="evidence" value="ECO:0007669"/>
    <property type="project" value="GOC"/>
</dbReference>
<organism evidence="1">
    <name type="scientific">marine metagenome</name>
    <dbReference type="NCBI Taxonomy" id="408172"/>
    <lineage>
        <taxon>unclassified sequences</taxon>
        <taxon>metagenomes</taxon>
        <taxon>ecological metagenomes</taxon>
    </lineage>
</organism>
<gene>
    <name evidence="1" type="ORF">METZ01_LOCUS302401</name>
</gene>
<dbReference type="EMBL" id="UINC01094365">
    <property type="protein sequence ID" value="SVC49547.1"/>
    <property type="molecule type" value="Genomic_DNA"/>
</dbReference>
<dbReference type="GO" id="GO:0103117">
    <property type="term" value="F:UDP-3-O-acyl-N-acetylglucosamine deacetylase activity"/>
    <property type="evidence" value="ECO:0007669"/>
    <property type="project" value="InterPro"/>
</dbReference>
<evidence type="ECO:0008006" key="2">
    <source>
        <dbReference type="Google" id="ProtNLM"/>
    </source>
</evidence>
<dbReference type="InterPro" id="IPR004463">
    <property type="entry name" value="UDP-acyl_GlcNac_deAcase"/>
</dbReference>
<evidence type="ECO:0000313" key="1">
    <source>
        <dbReference type="EMBL" id="SVC49547.1"/>
    </source>
</evidence>